<reference evidence="3" key="1">
    <citation type="submission" date="2016-11" db="UniProtKB">
        <authorList>
            <consortium name="WormBaseParasite"/>
        </authorList>
    </citation>
    <scope>IDENTIFICATION</scope>
</reference>
<keyword evidence="1" id="KW-0812">Transmembrane</keyword>
<keyword evidence="1" id="KW-0472">Membrane</keyword>
<evidence type="ECO:0000313" key="3">
    <source>
        <dbReference type="WBParaSite" id="L893_g25578.t1"/>
    </source>
</evidence>
<keyword evidence="1" id="KW-1133">Transmembrane helix</keyword>
<dbReference type="AlphaFoldDB" id="A0A1I7ZEF6"/>
<accession>A0A1I7ZEF6</accession>
<evidence type="ECO:0000313" key="2">
    <source>
        <dbReference type="Proteomes" id="UP000095287"/>
    </source>
</evidence>
<organism evidence="2 3">
    <name type="scientific">Steinernema glaseri</name>
    <dbReference type="NCBI Taxonomy" id="37863"/>
    <lineage>
        <taxon>Eukaryota</taxon>
        <taxon>Metazoa</taxon>
        <taxon>Ecdysozoa</taxon>
        <taxon>Nematoda</taxon>
        <taxon>Chromadorea</taxon>
        <taxon>Rhabditida</taxon>
        <taxon>Tylenchina</taxon>
        <taxon>Panagrolaimomorpha</taxon>
        <taxon>Strongyloidoidea</taxon>
        <taxon>Steinernematidae</taxon>
        <taxon>Steinernema</taxon>
    </lineage>
</organism>
<dbReference type="Proteomes" id="UP000095287">
    <property type="component" value="Unplaced"/>
</dbReference>
<keyword evidence="2" id="KW-1185">Reference proteome</keyword>
<proteinExistence type="predicted"/>
<name>A0A1I7ZEF6_9BILA</name>
<sequence>MGRNHFDGGVISCFYSSTICVLLLASFSTFEAKKSQPTNPLKQVTKDRNALQMQRISKELERQDFALNSTRMQKLELVRVEVESSTP</sequence>
<dbReference type="WBParaSite" id="L893_g25578.t1">
    <property type="protein sequence ID" value="L893_g25578.t1"/>
    <property type="gene ID" value="L893_g25578"/>
</dbReference>
<protein>
    <submittedName>
        <fullName evidence="3">Secreted protein</fullName>
    </submittedName>
</protein>
<feature type="transmembrane region" description="Helical" evidence="1">
    <location>
        <begin position="6"/>
        <end position="27"/>
    </location>
</feature>
<evidence type="ECO:0000256" key="1">
    <source>
        <dbReference type="SAM" id="Phobius"/>
    </source>
</evidence>